<organism evidence="2 3">
    <name type="scientific">Saccharopolyspora oryzae</name>
    <dbReference type="NCBI Taxonomy" id="2997343"/>
    <lineage>
        <taxon>Bacteria</taxon>
        <taxon>Bacillati</taxon>
        <taxon>Actinomycetota</taxon>
        <taxon>Actinomycetes</taxon>
        <taxon>Pseudonocardiales</taxon>
        <taxon>Pseudonocardiaceae</taxon>
        <taxon>Saccharopolyspora</taxon>
    </lineage>
</organism>
<keyword evidence="3" id="KW-1185">Reference proteome</keyword>
<feature type="transmembrane region" description="Helical" evidence="1">
    <location>
        <begin position="48"/>
        <end position="74"/>
    </location>
</feature>
<comment type="caution">
    <text evidence="2">The sequence shown here is derived from an EMBL/GenBank/DDBJ whole genome shotgun (WGS) entry which is preliminary data.</text>
</comment>
<dbReference type="Proteomes" id="UP001210380">
    <property type="component" value="Unassembled WGS sequence"/>
</dbReference>
<evidence type="ECO:0000256" key="1">
    <source>
        <dbReference type="SAM" id="Phobius"/>
    </source>
</evidence>
<proteinExistence type="predicted"/>
<keyword evidence="1" id="KW-0472">Membrane</keyword>
<reference evidence="2 3" key="1">
    <citation type="submission" date="2022-11" db="EMBL/GenBank/DDBJ databases">
        <title>Draft genome sequence of Saccharopolyspora sp. WRP15-2 isolated from rhizosphere soils of wild rice in Thailand.</title>
        <authorList>
            <person name="Duangmal K."/>
            <person name="Kammanee S."/>
            <person name="Muangham S."/>
        </authorList>
    </citation>
    <scope>NUCLEOTIDE SEQUENCE [LARGE SCALE GENOMIC DNA]</scope>
    <source>
        <strain evidence="2 3">WRP15-2</strain>
    </source>
</reference>
<evidence type="ECO:0000313" key="3">
    <source>
        <dbReference type="Proteomes" id="UP001210380"/>
    </source>
</evidence>
<dbReference type="EMBL" id="JAQGLA010000080">
    <property type="protein sequence ID" value="MDA3629924.1"/>
    <property type="molecule type" value="Genomic_DNA"/>
</dbReference>
<protein>
    <recommendedName>
        <fullName evidence="4">DUF4190 domain-containing protein</fullName>
    </recommendedName>
</protein>
<keyword evidence="1" id="KW-1133">Transmembrane helix</keyword>
<keyword evidence="1" id="KW-0812">Transmembrane</keyword>
<accession>A0ABT4V7J8</accession>
<name>A0ABT4V7J8_9PSEU</name>
<feature type="transmembrane region" description="Helical" evidence="1">
    <location>
        <begin position="6"/>
        <end position="27"/>
    </location>
</feature>
<sequence>MIDNPDVDAFLITLLAIALPAGGLNMYRKLRRHGWRGGWRFSGLLLTSALLGILVAYATVFIFVLLFAALLSFWDQP</sequence>
<evidence type="ECO:0008006" key="4">
    <source>
        <dbReference type="Google" id="ProtNLM"/>
    </source>
</evidence>
<dbReference type="RefSeq" id="WP_270953035.1">
    <property type="nucleotide sequence ID" value="NZ_JAQGLA010000080.1"/>
</dbReference>
<gene>
    <name evidence="2" type="ORF">OU415_31155</name>
</gene>
<evidence type="ECO:0000313" key="2">
    <source>
        <dbReference type="EMBL" id="MDA3629924.1"/>
    </source>
</evidence>